<dbReference type="InterPro" id="IPR001304">
    <property type="entry name" value="C-type_lectin-like"/>
</dbReference>
<dbReference type="Gene3D" id="3.10.100.10">
    <property type="entry name" value="Mannose-Binding Protein A, subunit A"/>
    <property type="match status" value="1"/>
</dbReference>
<dbReference type="SUPFAM" id="SSF56436">
    <property type="entry name" value="C-type lectin-like"/>
    <property type="match status" value="1"/>
</dbReference>
<dbReference type="OrthoDB" id="7357196at2759"/>
<feature type="chain" id="PRO_5035421709" description="C-type lectin domain-containing protein" evidence="1">
    <location>
        <begin position="33"/>
        <end position="169"/>
    </location>
</feature>
<proteinExistence type="predicted"/>
<dbReference type="Pfam" id="PF00059">
    <property type="entry name" value="Lectin_C"/>
    <property type="match status" value="1"/>
</dbReference>
<evidence type="ECO:0000313" key="3">
    <source>
        <dbReference type="EMBL" id="KAG8239210.1"/>
    </source>
</evidence>
<gene>
    <name evidence="3" type="ORF">J437_LFUL018898</name>
</gene>
<comment type="caution">
    <text evidence="3">The sequence shown here is derived from an EMBL/GenBank/DDBJ whole genome shotgun (WGS) entry which is preliminary data.</text>
</comment>
<protein>
    <recommendedName>
        <fullName evidence="2">C-type lectin domain-containing protein</fullName>
    </recommendedName>
</protein>
<keyword evidence="1" id="KW-0732">Signal</keyword>
<organism evidence="3 4">
    <name type="scientific">Ladona fulva</name>
    <name type="common">Scarce chaser dragonfly</name>
    <name type="synonym">Libellula fulva</name>
    <dbReference type="NCBI Taxonomy" id="123851"/>
    <lineage>
        <taxon>Eukaryota</taxon>
        <taxon>Metazoa</taxon>
        <taxon>Ecdysozoa</taxon>
        <taxon>Arthropoda</taxon>
        <taxon>Hexapoda</taxon>
        <taxon>Insecta</taxon>
        <taxon>Pterygota</taxon>
        <taxon>Palaeoptera</taxon>
        <taxon>Odonata</taxon>
        <taxon>Epiprocta</taxon>
        <taxon>Anisoptera</taxon>
        <taxon>Libelluloidea</taxon>
        <taxon>Libellulidae</taxon>
        <taxon>Ladona</taxon>
    </lineage>
</organism>
<reference evidence="3" key="1">
    <citation type="submission" date="2013-04" db="EMBL/GenBank/DDBJ databases">
        <authorList>
            <person name="Qu J."/>
            <person name="Murali S.C."/>
            <person name="Bandaranaike D."/>
            <person name="Bellair M."/>
            <person name="Blankenburg K."/>
            <person name="Chao H."/>
            <person name="Dinh H."/>
            <person name="Doddapaneni H."/>
            <person name="Downs B."/>
            <person name="Dugan-Rocha S."/>
            <person name="Elkadiri S."/>
            <person name="Gnanaolivu R.D."/>
            <person name="Hernandez B."/>
            <person name="Javaid M."/>
            <person name="Jayaseelan J.C."/>
            <person name="Lee S."/>
            <person name="Li M."/>
            <person name="Ming W."/>
            <person name="Munidasa M."/>
            <person name="Muniz J."/>
            <person name="Nguyen L."/>
            <person name="Ongeri F."/>
            <person name="Osuji N."/>
            <person name="Pu L.-L."/>
            <person name="Puazo M."/>
            <person name="Qu C."/>
            <person name="Quiroz J."/>
            <person name="Raj R."/>
            <person name="Weissenberger G."/>
            <person name="Xin Y."/>
            <person name="Zou X."/>
            <person name="Han Y."/>
            <person name="Richards S."/>
            <person name="Worley K."/>
            <person name="Muzny D."/>
            <person name="Gibbs R."/>
        </authorList>
    </citation>
    <scope>NUCLEOTIDE SEQUENCE</scope>
    <source>
        <strain evidence="3">Sampled in the wild</strain>
    </source>
</reference>
<name>A0A8K0P7S1_LADFU</name>
<evidence type="ECO:0000313" key="4">
    <source>
        <dbReference type="Proteomes" id="UP000792457"/>
    </source>
</evidence>
<reference evidence="3" key="2">
    <citation type="submission" date="2017-10" db="EMBL/GenBank/DDBJ databases">
        <title>Ladona fulva Genome sequencing and assembly.</title>
        <authorList>
            <person name="Murali S."/>
            <person name="Richards S."/>
            <person name="Bandaranaike D."/>
            <person name="Bellair M."/>
            <person name="Blankenburg K."/>
            <person name="Chao H."/>
            <person name="Dinh H."/>
            <person name="Doddapaneni H."/>
            <person name="Dugan-Rocha S."/>
            <person name="Elkadiri S."/>
            <person name="Gnanaolivu R."/>
            <person name="Hernandez B."/>
            <person name="Skinner E."/>
            <person name="Javaid M."/>
            <person name="Lee S."/>
            <person name="Li M."/>
            <person name="Ming W."/>
            <person name="Munidasa M."/>
            <person name="Muniz J."/>
            <person name="Nguyen L."/>
            <person name="Hughes D."/>
            <person name="Osuji N."/>
            <person name="Pu L.-L."/>
            <person name="Puazo M."/>
            <person name="Qu C."/>
            <person name="Quiroz J."/>
            <person name="Raj R."/>
            <person name="Weissenberger G."/>
            <person name="Xin Y."/>
            <person name="Zou X."/>
            <person name="Han Y."/>
            <person name="Worley K."/>
            <person name="Muzny D."/>
            <person name="Gibbs R."/>
        </authorList>
    </citation>
    <scope>NUCLEOTIDE SEQUENCE</scope>
    <source>
        <strain evidence="3">Sampled in the wild</strain>
    </source>
</reference>
<feature type="domain" description="C-type lectin" evidence="2">
    <location>
        <begin position="59"/>
        <end position="159"/>
    </location>
</feature>
<keyword evidence="4" id="KW-1185">Reference proteome</keyword>
<dbReference type="InterPro" id="IPR016187">
    <property type="entry name" value="CTDL_fold"/>
</dbReference>
<evidence type="ECO:0000259" key="2">
    <source>
        <dbReference type="PROSITE" id="PS50041"/>
    </source>
</evidence>
<dbReference type="InterPro" id="IPR016186">
    <property type="entry name" value="C-type_lectin-like/link_sf"/>
</dbReference>
<dbReference type="PROSITE" id="PS50041">
    <property type="entry name" value="C_TYPE_LECTIN_2"/>
    <property type="match status" value="1"/>
</dbReference>
<evidence type="ECO:0000256" key="1">
    <source>
        <dbReference type="SAM" id="SignalP"/>
    </source>
</evidence>
<accession>A0A8K0P7S1</accession>
<feature type="signal peptide" evidence="1">
    <location>
        <begin position="1"/>
        <end position="32"/>
    </location>
</feature>
<sequence length="169" mass="19484">MLPRKIQKNLMITMAKFLTFILMAALLGLSEQTPDSLNDGSEELDTESVNRSFGYRCFRGLNCYKLYKQSLRFVDAKRRCEEDGAHLAIINSEKEAHALVKVYHPCYNPGQAWPRLGFGDFFEKGEYRTISDEHINSTGYIDWYPGEPRTEYERNCGAMNIEDHKGENV</sequence>
<dbReference type="EMBL" id="KZ309552">
    <property type="protein sequence ID" value="KAG8239210.1"/>
    <property type="molecule type" value="Genomic_DNA"/>
</dbReference>
<dbReference type="CDD" id="cd00037">
    <property type="entry name" value="CLECT"/>
    <property type="match status" value="1"/>
</dbReference>
<dbReference type="Proteomes" id="UP000792457">
    <property type="component" value="Unassembled WGS sequence"/>
</dbReference>
<dbReference type="AlphaFoldDB" id="A0A8K0P7S1"/>